<feature type="transmembrane region" description="Helical" evidence="1">
    <location>
        <begin position="12"/>
        <end position="33"/>
    </location>
</feature>
<evidence type="ECO:0000313" key="2">
    <source>
        <dbReference type="EMBL" id="GAX62449.1"/>
    </source>
</evidence>
<dbReference type="EMBL" id="BAOS01000033">
    <property type="protein sequence ID" value="GAX62449.1"/>
    <property type="molecule type" value="Genomic_DNA"/>
</dbReference>
<comment type="caution">
    <text evidence="2">The sequence shown here is derived from an EMBL/GenBank/DDBJ whole genome shotgun (WGS) entry which is preliminary data.</text>
</comment>
<dbReference type="AlphaFoldDB" id="A0A286U2U8"/>
<gene>
    <name evidence="2" type="ORF">SCALIN_C33_0001</name>
</gene>
<reference evidence="2 3" key="1">
    <citation type="journal article" date="2017" name="Environ. Microbiol. Rep.">
        <title>Genetic diversity of marine anaerobic ammonium-oxidizing bacteria as revealed by genomic and proteomic analyses of 'Candidatus Scalindua japonica'.</title>
        <authorList>
            <person name="Oshiki M."/>
            <person name="Mizuto K."/>
            <person name="Kimura Z."/>
            <person name="Kindaichi T."/>
            <person name="Satoh H."/>
            <person name="Okabe S."/>
        </authorList>
    </citation>
    <scope>NUCLEOTIDE SEQUENCE [LARGE SCALE GENOMIC DNA]</scope>
    <source>
        <strain evidence="3">husup-a2</strain>
    </source>
</reference>
<sequence>MTELKHPSKIRIIEPLLTLVVFGVAAIYMLNVFNTGNWFWFRGTTTEINPSRIVIVENGERTLLQPGAANFETISMAVQDSLAKFSNSDLINIGLSEQTMQDYESESLIVESLFPPLKKTPKVCQACGNQVG</sequence>
<dbReference type="RefSeq" id="WP_096895840.1">
    <property type="nucleotide sequence ID" value="NZ_BAOS01000033.1"/>
</dbReference>
<organism evidence="2 3">
    <name type="scientific">Candidatus Scalindua japonica</name>
    <dbReference type="NCBI Taxonomy" id="1284222"/>
    <lineage>
        <taxon>Bacteria</taxon>
        <taxon>Pseudomonadati</taxon>
        <taxon>Planctomycetota</taxon>
        <taxon>Candidatus Brocadiia</taxon>
        <taxon>Candidatus Brocadiales</taxon>
        <taxon>Candidatus Scalinduaceae</taxon>
        <taxon>Candidatus Scalindua</taxon>
    </lineage>
</organism>
<keyword evidence="1" id="KW-0472">Membrane</keyword>
<keyword evidence="1" id="KW-0812">Transmembrane</keyword>
<protein>
    <submittedName>
        <fullName evidence="2">Midasin</fullName>
    </submittedName>
</protein>
<keyword evidence="1" id="KW-1133">Transmembrane helix</keyword>
<evidence type="ECO:0000256" key="1">
    <source>
        <dbReference type="SAM" id="Phobius"/>
    </source>
</evidence>
<accession>A0A286U2U8</accession>
<dbReference type="Proteomes" id="UP000218542">
    <property type="component" value="Unassembled WGS sequence"/>
</dbReference>
<proteinExistence type="predicted"/>
<keyword evidence="3" id="KW-1185">Reference proteome</keyword>
<evidence type="ECO:0000313" key="3">
    <source>
        <dbReference type="Proteomes" id="UP000218542"/>
    </source>
</evidence>
<name>A0A286U2U8_9BACT</name>
<dbReference type="OrthoDB" id="9963600at2"/>